<reference evidence="2 3" key="1">
    <citation type="submission" date="2020-02" db="EMBL/GenBank/DDBJ databases">
        <authorList>
            <person name="Feng H."/>
        </authorList>
    </citation>
    <scope>NUCLEOTIDE SEQUENCE [LARGE SCALE GENOMIC DNA]</scope>
    <source>
        <strain evidence="2 3">Gsoil 114</strain>
    </source>
</reference>
<reference evidence="2 3" key="2">
    <citation type="submission" date="2020-03" db="EMBL/GenBank/DDBJ databases">
        <title>Bacillus aquiflavi sp. nov., isolated from yellow water of strong flavor Chinese baijiu in Yibin region of China.</title>
        <authorList>
            <person name="Xie J."/>
        </authorList>
    </citation>
    <scope>NUCLEOTIDE SEQUENCE [LARGE SCALE GENOMIC DNA]</scope>
    <source>
        <strain evidence="2 3">Gsoil 114</strain>
    </source>
</reference>
<dbReference type="AlphaFoldDB" id="A0A6M0PAR7"/>
<sequence length="153" mass="17795">MIEQIDHGNQTSITMIPPVTAYFPLQGRKYTATYSDITGDIYVSVGNRFTINPTNINSYDCLKAEWKTYLGEYALSCTIDLHCEEHEKTLARVKYLIYKKELPNLLAVMLESDKPFLHYYPLLLDAPIKVEMTSNFPEFRQILYMGTPRHYLK</sequence>
<dbReference type="RefSeq" id="WP_025728638.1">
    <property type="nucleotide sequence ID" value="NZ_JAAIWK010000025.1"/>
</dbReference>
<dbReference type="InterPro" id="IPR024438">
    <property type="entry name" value="Staygreen"/>
</dbReference>
<dbReference type="EMBL" id="JAAIWK010000025">
    <property type="protein sequence ID" value="NEY21079.1"/>
    <property type="molecule type" value="Genomic_DNA"/>
</dbReference>
<evidence type="ECO:0000313" key="3">
    <source>
        <dbReference type="Proteomes" id="UP000476934"/>
    </source>
</evidence>
<feature type="domain" description="Staygreen protein" evidence="1">
    <location>
        <begin position="11"/>
        <end position="151"/>
    </location>
</feature>
<protein>
    <recommendedName>
        <fullName evidence="1">Staygreen protein domain-containing protein</fullName>
    </recommendedName>
</protein>
<proteinExistence type="predicted"/>
<dbReference type="OrthoDB" id="1684395at2"/>
<keyword evidence="3" id="KW-1185">Reference proteome</keyword>
<name>A0A6M0PAR7_9BACI</name>
<organism evidence="2 3">
    <name type="scientific">Heyndrickxia ginsengihumi</name>
    <dbReference type="NCBI Taxonomy" id="363870"/>
    <lineage>
        <taxon>Bacteria</taxon>
        <taxon>Bacillati</taxon>
        <taxon>Bacillota</taxon>
        <taxon>Bacilli</taxon>
        <taxon>Bacillales</taxon>
        <taxon>Bacillaceae</taxon>
        <taxon>Heyndrickxia</taxon>
    </lineage>
</organism>
<evidence type="ECO:0000313" key="2">
    <source>
        <dbReference type="EMBL" id="NEY21079.1"/>
    </source>
</evidence>
<accession>A0A6M0PAR7</accession>
<comment type="caution">
    <text evidence="2">The sequence shown here is derived from an EMBL/GenBank/DDBJ whole genome shotgun (WGS) entry which is preliminary data.</text>
</comment>
<dbReference type="Pfam" id="PF12638">
    <property type="entry name" value="Staygreen"/>
    <property type="match status" value="1"/>
</dbReference>
<dbReference type="Proteomes" id="UP000476934">
    <property type="component" value="Unassembled WGS sequence"/>
</dbReference>
<evidence type="ECO:0000259" key="1">
    <source>
        <dbReference type="Pfam" id="PF12638"/>
    </source>
</evidence>
<gene>
    <name evidence="2" type="ORF">G4D61_14110</name>
</gene>